<dbReference type="Gramene" id="Psat06G0315000-T1">
    <property type="protein sequence ID" value="KAI5397218.1"/>
    <property type="gene ID" value="KIW84_063150"/>
</dbReference>
<evidence type="ECO:0000313" key="2">
    <source>
        <dbReference type="Proteomes" id="UP001058974"/>
    </source>
</evidence>
<sequence>MIDDDNRITLSSIKSDYCSLVGNKSKEHFLEQTQEGQGQKKILMPHSLLMEMVAKLGHVMDKVEELGKMSQFREIRDDDDDDEIVVTFERPKMNTAKNDMPSYGGAE</sequence>
<keyword evidence="2" id="KW-1185">Reference proteome</keyword>
<evidence type="ECO:0000313" key="1">
    <source>
        <dbReference type="EMBL" id="KAI5397218.1"/>
    </source>
</evidence>
<dbReference type="Proteomes" id="UP001058974">
    <property type="component" value="Chromosome 6"/>
</dbReference>
<comment type="caution">
    <text evidence="1">The sequence shown here is derived from an EMBL/GenBank/DDBJ whole genome shotgun (WGS) entry which is preliminary data.</text>
</comment>
<gene>
    <name evidence="1" type="ORF">KIW84_063150</name>
</gene>
<protein>
    <submittedName>
        <fullName evidence="1">Uncharacterized protein</fullName>
    </submittedName>
</protein>
<dbReference type="EMBL" id="JAMSHJ010000006">
    <property type="protein sequence ID" value="KAI5397218.1"/>
    <property type="molecule type" value="Genomic_DNA"/>
</dbReference>
<dbReference type="AlphaFoldDB" id="A0A9D4W922"/>
<proteinExistence type="predicted"/>
<reference evidence="1 2" key="1">
    <citation type="journal article" date="2022" name="Nat. Genet.">
        <title>Improved pea reference genome and pan-genome highlight genomic features and evolutionary characteristics.</title>
        <authorList>
            <person name="Yang T."/>
            <person name="Liu R."/>
            <person name="Luo Y."/>
            <person name="Hu S."/>
            <person name="Wang D."/>
            <person name="Wang C."/>
            <person name="Pandey M.K."/>
            <person name="Ge S."/>
            <person name="Xu Q."/>
            <person name="Li N."/>
            <person name="Li G."/>
            <person name="Huang Y."/>
            <person name="Saxena R.K."/>
            <person name="Ji Y."/>
            <person name="Li M."/>
            <person name="Yan X."/>
            <person name="He Y."/>
            <person name="Liu Y."/>
            <person name="Wang X."/>
            <person name="Xiang C."/>
            <person name="Varshney R.K."/>
            <person name="Ding H."/>
            <person name="Gao S."/>
            <person name="Zong X."/>
        </authorList>
    </citation>
    <scope>NUCLEOTIDE SEQUENCE [LARGE SCALE GENOMIC DNA]</scope>
    <source>
        <strain evidence="1 2">cv. Zhongwan 6</strain>
    </source>
</reference>
<organism evidence="1 2">
    <name type="scientific">Pisum sativum</name>
    <name type="common">Garden pea</name>
    <name type="synonym">Lathyrus oleraceus</name>
    <dbReference type="NCBI Taxonomy" id="3888"/>
    <lineage>
        <taxon>Eukaryota</taxon>
        <taxon>Viridiplantae</taxon>
        <taxon>Streptophyta</taxon>
        <taxon>Embryophyta</taxon>
        <taxon>Tracheophyta</taxon>
        <taxon>Spermatophyta</taxon>
        <taxon>Magnoliopsida</taxon>
        <taxon>eudicotyledons</taxon>
        <taxon>Gunneridae</taxon>
        <taxon>Pentapetalae</taxon>
        <taxon>rosids</taxon>
        <taxon>fabids</taxon>
        <taxon>Fabales</taxon>
        <taxon>Fabaceae</taxon>
        <taxon>Papilionoideae</taxon>
        <taxon>50 kb inversion clade</taxon>
        <taxon>NPAAA clade</taxon>
        <taxon>Hologalegina</taxon>
        <taxon>IRL clade</taxon>
        <taxon>Fabeae</taxon>
        <taxon>Lathyrus</taxon>
    </lineage>
</organism>
<accession>A0A9D4W922</accession>
<name>A0A9D4W922_PEA</name>